<evidence type="ECO:0000313" key="3">
    <source>
        <dbReference type="Proteomes" id="UP001165423"/>
    </source>
</evidence>
<reference evidence="2 3" key="1">
    <citation type="submission" date="2022-03" db="EMBL/GenBank/DDBJ databases">
        <title>Luteimonas soily sp. nov., a novel bacterium isolated from the soil.</title>
        <authorList>
            <person name="Zhang X."/>
        </authorList>
    </citation>
    <scope>NUCLEOTIDE SEQUENCE [LARGE SCALE GENOMIC DNA]</scope>
    <source>
        <strain evidence="2 3">50</strain>
    </source>
</reference>
<name>A0ABT0A4S5_9GAMM</name>
<evidence type="ECO:0008006" key="4">
    <source>
        <dbReference type="Google" id="ProtNLM"/>
    </source>
</evidence>
<protein>
    <recommendedName>
        <fullName evidence="4">Secreted protein</fullName>
    </recommendedName>
</protein>
<comment type="caution">
    <text evidence="2">The sequence shown here is derived from an EMBL/GenBank/DDBJ whole genome shotgun (WGS) entry which is preliminary data.</text>
</comment>
<sequence>MKTMTRLILIALLVLPFAACKKAEAPQAVVKAPMSAPTTDDRQAWVDYLNDVVPRNMTGIANQPYVYLLPGESAADFQDQYDRLLEKAQSDVARGIIAGNLLAYASPASAKMADLVIASFDGVPADSMKNVRVLFIGKAADNERVKAAVSPAGVEYVFVDTGK</sequence>
<feature type="signal peptide" evidence="1">
    <location>
        <begin position="1"/>
        <end position="23"/>
    </location>
</feature>
<dbReference type="EMBL" id="JALGCL010000002">
    <property type="protein sequence ID" value="MCJ0825970.1"/>
    <property type="molecule type" value="Genomic_DNA"/>
</dbReference>
<keyword evidence="3" id="KW-1185">Reference proteome</keyword>
<proteinExistence type="predicted"/>
<feature type="chain" id="PRO_5045329308" description="Secreted protein" evidence="1">
    <location>
        <begin position="24"/>
        <end position="163"/>
    </location>
</feature>
<gene>
    <name evidence="2" type="ORF">MQC88_08380</name>
</gene>
<dbReference type="RefSeq" id="WP_243320988.1">
    <property type="nucleotide sequence ID" value="NZ_JALGCL010000002.1"/>
</dbReference>
<accession>A0ABT0A4S5</accession>
<evidence type="ECO:0000313" key="2">
    <source>
        <dbReference type="EMBL" id="MCJ0825970.1"/>
    </source>
</evidence>
<keyword evidence="1" id="KW-0732">Signal</keyword>
<evidence type="ECO:0000256" key="1">
    <source>
        <dbReference type="SAM" id="SignalP"/>
    </source>
</evidence>
<dbReference type="Proteomes" id="UP001165423">
    <property type="component" value="Unassembled WGS sequence"/>
</dbReference>
<organism evidence="2 3">
    <name type="scientific">Cognatiluteimonas sedimenti</name>
    <dbReference type="NCBI Taxonomy" id="2927791"/>
    <lineage>
        <taxon>Bacteria</taxon>
        <taxon>Pseudomonadati</taxon>
        <taxon>Pseudomonadota</taxon>
        <taxon>Gammaproteobacteria</taxon>
        <taxon>Lysobacterales</taxon>
        <taxon>Lysobacteraceae</taxon>
        <taxon>Cognatiluteimonas</taxon>
    </lineage>
</organism>